<name>A0AAD5T8X8_9FUNG</name>
<accession>A0AAD5T8X8</accession>
<evidence type="ECO:0000313" key="2">
    <source>
        <dbReference type="Proteomes" id="UP001211907"/>
    </source>
</evidence>
<gene>
    <name evidence="1" type="ORF">HK100_000089</name>
</gene>
<reference evidence="1" key="1">
    <citation type="submission" date="2020-05" db="EMBL/GenBank/DDBJ databases">
        <title>Phylogenomic resolution of chytrid fungi.</title>
        <authorList>
            <person name="Stajich J.E."/>
            <person name="Amses K."/>
            <person name="Simmons R."/>
            <person name="Seto K."/>
            <person name="Myers J."/>
            <person name="Bonds A."/>
            <person name="Quandt C.A."/>
            <person name="Barry K."/>
            <person name="Liu P."/>
            <person name="Grigoriev I."/>
            <person name="Longcore J.E."/>
            <person name="James T.Y."/>
        </authorList>
    </citation>
    <scope>NUCLEOTIDE SEQUENCE</scope>
    <source>
        <strain evidence="1">JEL0513</strain>
    </source>
</reference>
<keyword evidence="2" id="KW-1185">Reference proteome</keyword>
<evidence type="ECO:0008006" key="3">
    <source>
        <dbReference type="Google" id="ProtNLM"/>
    </source>
</evidence>
<dbReference type="EMBL" id="JADGJH010000101">
    <property type="protein sequence ID" value="KAJ3138156.1"/>
    <property type="molecule type" value="Genomic_DNA"/>
</dbReference>
<organism evidence="1 2">
    <name type="scientific">Physocladia obscura</name>
    <dbReference type="NCBI Taxonomy" id="109957"/>
    <lineage>
        <taxon>Eukaryota</taxon>
        <taxon>Fungi</taxon>
        <taxon>Fungi incertae sedis</taxon>
        <taxon>Chytridiomycota</taxon>
        <taxon>Chytridiomycota incertae sedis</taxon>
        <taxon>Chytridiomycetes</taxon>
        <taxon>Chytridiales</taxon>
        <taxon>Chytriomycetaceae</taxon>
        <taxon>Physocladia</taxon>
    </lineage>
</organism>
<protein>
    <recommendedName>
        <fullName evidence="3">Nudix hydrolase domain-containing protein</fullName>
    </recommendedName>
</protein>
<dbReference type="AlphaFoldDB" id="A0AAD5T8X8"/>
<dbReference type="Proteomes" id="UP001211907">
    <property type="component" value="Unassembled WGS sequence"/>
</dbReference>
<evidence type="ECO:0000313" key="1">
    <source>
        <dbReference type="EMBL" id="KAJ3138156.1"/>
    </source>
</evidence>
<comment type="caution">
    <text evidence="1">The sequence shown here is derived from an EMBL/GenBank/DDBJ whole genome shotgun (WGS) entry which is preliminary data.</text>
</comment>
<sequence length="386" mass="44070">MTKKIRRPASAPPADNSRRVEIESVSEAQTTLEAVREKARANAAEIKNRGRLNPQFYYFEAKSGEMITNSSVSLSDNALKKYFTVAADMLVFNASLTHVLMIFRCPHNKQDGHKCADNILDESSFQYKGCLATPGGFFDAVHDYDGNTPDFRKSAVRELNEECNNLLDGSQAPSHDAVVYIGSEFNNFRDIRWFTSINYVPTLATQYATALPSCSRLYALEPFTARQRAAAISALPPVKGTDDACGNAYWIDVRIIEFVYNNNKKLFNSFDKEFNEVAFQSFVRSNFLLNSEGLPRNKLKSENKLLHNLPEKKFVVNFEPNQDYQFSDFAFDHVKNIIKAQEVLKTNFFTSRASFNLYNWIPKFKVKKRHVLFYVAAFKYSLIFTD</sequence>
<proteinExistence type="predicted"/>